<dbReference type="PANTHER" id="PTHR30203:SF25">
    <property type="entry name" value="OUTER MEMBRANE PROTEIN-RELATED"/>
    <property type="match status" value="1"/>
</dbReference>
<name>B2IF81_BEII9</name>
<dbReference type="Pfam" id="PF02321">
    <property type="entry name" value="OEP"/>
    <property type="match status" value="2"/>
</dbReference>
<dbReference type="PROSITE" id="PS51257">
    <property type="entry name" value="PROKAR_LIPOPROTEIN"/>
    <property type="match status" value="1"/>
</dbReference>
<dbReference type="NCBIfam" id="TIGR01845">
    <property type="entry name" value="outer_NodT"/>
    <property type="match status" value="1"/>
</dbReference>
<comment type="similarity">
    <text evidence="1 2">Belongs to the outer membrane factor (OMF) (TC 1.B.17) family.</text>
</comment>
<comment type="subcellular location">
    <subcellularLocation>
        <location evidence="2">Cell membrane</location>
        <topology evidence="2">Lipid-anchor</topology>
    </subcellularLocation>
</comment>
<evidence type="ECO:0000313" key="3">
    <source>
        <dbReference type="EMBL" id="ACB95646.1"/>
    </source>
</evidence>
<organism evidence="3 4">
    <name type="scientific">Beijerinckia indica subsp. indica (strain ATCC 9039 / DSM 1715 / NCIMB 8712)</name>
    <dbReference type="NCBI Taxonomy" id="395963"/>
    <lineage>
        <taxon>Bacteria</taxon>
        <taxon>Pseudomonadati</taxon>
        <taxon>Pseudomonadota</taxon>
        <taxon>Alphaproteobacteria</taxon>
        <taxon>Hyphomicrobiales</taxon>
        <taxon>Beijerinckiaceae</taxon>
        <taxon>Beijerinckia</taxon>
    </lineage>
</organism>
<accession>B2IF81</accession>
<keyword evidence="2" id="KW-0472">Membrane</keyword>
<protein>
    <submittedName>
        <fullName evidence="3">RND efflux system, outer membrane lipoprotein, NodT family</fullName>
    </submittedName>
</protein>
<keyword evidence="2" id="KW-1134">Transmembrane beta strand</keyword>
<proteinExistence type="inferred from homology"/>
<keyword evidence="2" id="KW-0564">Palmitate</keyword>
<dbReference type="Gene3D" id="1.20.1600.10">
    <property type="entry name" value="Outer membrane efflux proteins (OEP)"/>
    <property type="match status" value="1"/>
</dbReference>
<evidence type="ECO:0000256" key="2">
    <source>
        <dbReference type="RuleBase" id="RU362097"/>
    </source>
</evidence>
<dbReference type="PANTHER" id="PTHR30203">
    <property type="entry name" value="OUTER MEMBRANE CATION EFFLUX PROTEIN"/>
    <property type="match status" value="1"/>
</dbReference>
<keyword evidence="2 3" id="KW-0449">Lipoprotein</keyword>
<dbReference type="InterPro" id="IPR003423">
    <property type="entry name" value="OMP_efflux"/>
</dbReference>
<reference evidence="3 4" key="2">
    <citation type="journal article" date="2010" name="J. Bacteriol.">
        <title>Complete genome sequence of Beijerinckia indica subsp. indica.</title>
        <authorList>
            <person name="Tamas I."/>
            <person name="Dedysh S.N."/>
            <person name="Liesack W."/>
            <person name="Stott M.B."/>
            <person name="Alam M."/>
            <person name="Murrell J.C."/>
            <person name="Dunfield P.F."/>
        </authorList>
    </citation>
    <scope>NUCLEOTIDE SEQUENCE [LARGE SCALE GENOMIC DNA]</scope>
    <source>
        <strain evidence="4">ATCC 9039 / DSM 1715 / NCIMB 8712</strain>
    </source>
</reference>
<dbReference type="Gene3D" id="2.20.200.10">
    <property type="entry name" value="Outer membrane efflux proteins (OEP)"/>
    <property type="match status" value="1"/>
</dbReference>
<dbReference type="eggNOG" id="COG1538">
    <property type="taxonomic scope" value="Bacteria"/>
</dbReference>
<dbReference type="InterPro" id="IPR010131">
    <property type="entry name" value="MdtP/NodT-like"/>
</dbReference>
<dbReference type="SUPFAM" id="SSF56954">
    <property type="entry name" value="Outer membrane efflux proteins (OEP)"/>
    <property type="match status" value="1"/>
</dbReference>
<keyword evidence="2" id="KW-0812">Transmembrane</keyword>
<dbReference type="HOGENOM" id="CLU_012817_13_0_5"/>
<dbReference type="Proteomes" id="UP000001695">
    <property type="component" value="Chromosome"/>
</dbReference>
<reference evidence="4" key="1">
    <citation type="submission" date="2008-03" db="EMBL/GenBank/DDBJ databases">
        <title>Complete sequence of chromosome of Beijerinckia indica subsp. indica ATCC 9039.</title>
        <authorList>
            <consortium name="US DOE Joint Genome Institute"/>
            <person name="Copeland A."/>
            <person name="Lucas S."/>
            <person name="Lapidus A."/>
            <person name="Glavina del Rio T."/>
            <person name="Dalin E."/>
            <person name="Tice H."/>
            <person name="Bruce D."/>
            <person name="Goodwin L."/>
            <person name="Pitluck S."/>
            <person name="LaButti K."/>
            <person name="Schmutz J."/>
            <person name="Larimer F."/>
            <person name="Land M."/>
            <person name="Hauser L."/>
            <person name="Kyrpides N."/>
            <person name="Mikhailova N."/>
            <person name="Dunfield P.F."/>
            <person name="Dedysh S.N."/>
            <person name="Liesack W."/>
            <person name="Saw J.H."/>
            <person name="Alam M."/>
            <person name="Chen Y."/>
            <person name="Murrell J.C."/>
            <person name="Richardson P."/>
        </authorList>
    </citation>
    <scope>NUCLEOTIDE SEQUENCE [LARGE SCALE GENOMIC DNA]</scope>
    <source>
        <strain evidence="4">ATCC 9039 / DSM 1715 / NCIMB 8712</strain>
    </source>
</reference>
<dbReference type="EMBL" id="CP001016">
    <property type="protein sequence ID" value="ACB95646.1"/>
    <property type="molecule type" value="Genomic_DNA"/>
</dbReference>
<sequence>MADRKSLTPAIFAIVSLSTGLGGCLSVGPDYVGPDPMLPAKSFYGPPEPAAAVAALPSQGPAKGPVSPVDPLWWRTFRDPTLTSLVQRAAGANLDVRTASMRLAQSRFERGVTAAAALPTGNGNASYNRQQISNQGVVTLVNPLVQQLGVGAFTVPPINVWSPTFDASWELDIWGHVRRQIEAADAQMDAAEEQRRAMLVSTMAELARDYIQLRGVQAQIGILKDNIVSSEDILKLTRTRAEKGMTTGLDVENAAAQVESEKAQLPSLEDQQIELINALSLLLDSPPGALNDELIKSKPIPPVPPQVPLGIPSELARRRPDIRQAEAQLHSATANIGVAVAEFYPTVKLNGSVGANALDFKNLWKPSALQYNFGPSFAVPLFDGGRLKATLHLREAQQQEAAIAYHKTVLGAWHEVVNTLTAYQKEQQRRARLNAQVDHARQVLSLSRTRYNTGVTDFITVLDAERTLLGAQQQYAQSTTNVSTDLVALYKALGGGWEMVFPDKDAPTLATPEMTASVAPAPAAQ</sequence>
<dbReference type="GO" id="GO:0005886">
    <property type="term" value="C:plasma membrane"/>
    <property type="evidence" value="ECO:0007669"/>
    <property type="project" value="UniProtKB-SubCell"/>
</dbReference>
<evidence type="ECO:0000313" key="4">
    <source>
        <dbReference type="Proteomes" id="UP000001695"/>
    </source>
</evidence>
<dbReference type="KEGG" id="bid:Bind_2024"/>
<dbReference type="RefSeq" id="WP_012385002.1">
    <property type="nucleotide sequence ID" value="NC_010581.1"/>
</dbReference>
<dbReference type="OrthoDB" id="7181739at2"/>
<evidence type="ECO:0000256" key="1">
    <source>
        <dbReference type="ARBA" id="ARBA00007613"/>
    </source>
</evidence>
<gene>
    <name evidence="3" type="ordered locus">Bind_2024</name>
</gene>
<keyword evidence="4" id="KW-1185">Reference proteome</keyword>
<dbReference type="STRING" id="395963.Bind_2024"/>
<dbReference type="GO" id="GO:0015562">
    <property type="term" value="F:efflux transmembrane transporter activity"/>
    <property type="evidence" value="ECO:0007669"/>
    <property type="project" value="InterPro"/>
</dbReference>
<dbReference type="AlphaFoldDB" id="B2IF81"/>